<keyword evidence="4" id="KW-1185">Reference proteome</keyword>
<name>A0ABY5DQP1_9ACTN</name>
<dbReference type="PANTHER" id="PTHR43664">
    <property type="entry name" value="MONOAMINE OXIDASE-RELATED"/>
    <property type="match status" value="1"/>
</dbReference>
<dbReference type="InterPro" id="IPR052342">
    <property type="entry name" value="MCH/BMMD"/>
</dbReference>
<dbReference type="PANTHER" id="PTHR43664:SF1">
    <property type="entry name" value="BETA-METHYLMALYL-COA DEHYDRATASE"/>
    <property type="match status" value="1"/>
</dbReference>
<evidence type="ECO:0000313" key="3">
    <source>
        <dbReference type="EMBL" id="UTI63553.1"/>
    </source>
</evidence>
<reference evidence="3 4" key="1">
    <citation type="submission" date="2022-06" db="EMBL/GenBank/DDBJ databases">
        <title>Paraconexibacter antarcticus.</title>
        <authorList>
            <person name="Kim C.S."/>
        </authorList>
    </citation>
    <scope>NUCLEOTIDE SEQUENCE [LARGE SCALE GENOMIC DNA]</scope>
    <source>
        <strain evidence="3 4">02-257</strain>
    </source>
</reference>
<dbReference type="SUPFAM" id="SSF54637">
    <property type="entry name" value="Thioesterase/thiol ester dehydrase-isomerase"/>
    <property type="match status" value="1"/>
</dbReference>
<organism evidence="3 4">
    <name type="scientific">Paraconexibacter antarcticus</name>
    <dbReference type="NCBI Taxonomy" id="2949664"/>
    <lineage>
        <taxon>Bacteria</taxon>
        <taxon>Bacillati</taxon>
        <taxon>Actinomycetota</taxon>
        <taxon>Thermoleophilia</taxon>
        <taxon>Solirubrobacterales</taxon>
        <taxon>Paraconexibacteraceae</taxon>
        <taxon>Paraconexibacter</taxon>
    </lineage>
</organism>
<protein>
    <submittedName>
        <fullName evidence="3">MaoC family dehydratase N-terminal domain-containing protein</fullName>
    </submittedName>
</protein>
<feature type="domain" description="MaoC-like" evidence="2">
    <location>
        <begin position="18"/>
        <end position="118"/>
    </location>
</feature>
<evidence type="ECO:0000256" key="1">
    <source>
        <dbReference type="ARBA" id="ARBA00005254"/>
    </source>
</evidence>
<dbReference type="Pfam" id="PF01575">
    <property type="entry name" value="MaoC_dehydratas"/>
    <property type="match status" value="1"/>
</dbReference>
<proteinExistence type="inferred from homology"/>
<sequence>MLYAEDLDAGTVFPLGRRSLTAAEIMEFARAWDPMPFHVDEAAGRASPFGGLIASGLHTIAVAQRLLFDAFMDRTHVIAGLGVDGLRMTGPVRPGTVITGQAEILDRRLRDADGVVTFRTALVDGDDGSALLTQRTTMLVGRRPA</sequence>
<dbReference type="RefSeq" id="WP_254570278.1">
    <property type="nucleotide sequence ID" value="NZ_CP098502.1"/>
</dbReference>
<evidence type="ECO:0000259" key="2">
    <source>
        <dbReference type="Pfam" id="PF01575"/>
    </source>
</evidence>
<accession>A0ABY5DQP1</accession>
<dbReference type="Gene3D" id="3.10.129.10">
    <property type="entry name" value="Hotdog Thioesterase"/>
    <property type="match status" value="1"/>
</dbReference>
<dbReference type="EMBL" id="CP098502">
    <property type="protein sequence ID" value="UTI63553.1"/>
    <property type="molecule type" value="Genomic_DNA"/>
</dbReference>
<dbReference type="InterPro" id="IPR002539">
    <property type="entry name" value="MaoC-like_dom"/>
</dbReference>
<gene>
    <name evidence="3" type="ORF">NBH00_19690</name>
</gene>
<dbReference type="InterPro" id="IPR029069">
    <property type="entry name" value="HotDog_dom_sf"/>
</dbReference>
<comment type="similarity">
    <text evidence="1">Belongs to the enoyl-CoA hydratase/isomerase family.</text>
</comment>
<evidence type="ECO:0000313" key="4">
    <source>
        <dbReference type="Proteomes" id="UP001056035"/>
    </source>
</evidence>
<dbReference type="Proteomes" id="UP001056035">
    <property type="component" value="Chromosome"/>
</dbReference>